<reference evidence="2" key="1">
    <citation type="submission" date="2014-09" db="EMBL/GenBank/DDBJ databases">
        <authorList>
            <person name="Sharma Rahul"/>
            <person name="Thines Marco"/>
        </authorList>
    </citation>
    <scope>NUCLEOTIDE SEQUENCE [LARGE SCALE GENOMIC DNA]</scope>
</reference>
<keyword evidence="2" id="KW-1185">Reference proteome</keyword>
<dbReference type="GeneID" id="36395060"/>
<organism evidence="1 2">
    <name type="scientific">Plasmopara halstedii</name>
    <name type="common">Downy mildew of sunflower</name>
    <dbReference type="NCBI Taxonomy" id="4781"/>
    <lineage>
        <taxon>Eukaryota</taxon>
        <taxon>Sar</taxon>
        <taxon>Stramenopiles</taxon>
        <taxon>Oomycota</taxon>
        <taxon>Peronosporomycetes</taxon>
        <taxon>Peronosporales</taxon>
        <taxon>Peronosporaceae</taxon>
        <taxon>Plasmopara</taxon>
    </lineage>
</organism>
<protein>
    <submittedName>
        <fullName evidence="1">Uncharacterized protein</fullName>
    </submittedName>
</protein>
<evidence type="ECO:0000313" key="1">
    <source>
        <dbReference type="EMBL" id="CEG44245.1"/>
    </source>
</evidence>
<dbReference type="RefSeq" id="XP_024580614.1">
    <property type="nucleotide sequence ID" value="XM_024730326.1"/>
</dbReference>
<evidence type="ECO:0000313" key="2">
    <source>
        <dbReference type="Proteomes" id="UP000054928"/>
    </source>
</evidence>
<dbReference type="AlphaFoldDB" id="A0A0P1ASS2"/>
<name>A0A0P1ASS2_PLAHL</name>
<proteinExistence type="predicted"/>
<dbReference type="EMBL" id="CCYD01001014">
    <property type="protein sequence ID" value="CEG44245.1"/>
    <property type="molecule type" value="Genomic_DNA"/>
</dbReference>
<sequence length="59" mass="7012">MLLLQDNWFKNVRWECERCSCNTDNTTSRLDKDIEQSNSQIGAIWWHKWGKDEKIVAAV</sequence>
<accession>A0A0P1ASS2</accession>
<dbReference type="Proteomes" id="UP000054928">
    <property type="component" value="Unassembled WGS sequence"/>
</dbReference>